<protein>
    <recommendedName>
        <fullName evidence="5">DUF2631 domain-containing protein</fullName>
    </recommendedName>
</protein>
<accession>A0ABQ4EQB5</accession>
<keyword evidence="4" id="KW-1185">Reference proteome</keyword>
<evidence type="ECO:0000256" key="2">
    <source>
        <dbReference type="SAM" id="Phobius"/>
    </source>
</evidence>
<dbReference type="EMBL" id="BONX01000023">
    <property type="protein sequence ID" value="GIG96842.1"/>
    <property type="molecule type" value="Genomic_DNA"/>
</dbReference>
<evidence type="ECO:0000313" key="4">
    <source>
        <dbReference type="Proteomes" id="UP000621500"/>
    </source>
</evidence>
<keyword evidence="2" id="KW-0812">Transmembrane</keyword>
<dbReference type="Proteomes" id="UP000621500">
    <property type="component" value="Unassembled WGS sequence"/>
</dbReference>
<evidence type="ECO:0008006" key="5">
    <source>
        <dbReference type="Google" id="ProtNLM"/>
    </source>
</evidence>
<name>A0ABQ4EQB5_9ACTN</name>
<comment type="caution">
    <text evidence="3">The sequence shown here is derived from an EMBL/GenBank/DDBJ whole genome shotgun (WGS) entry which is preliminary data.</text>
</comment>
<proteinExistence type="predicted"/>
<evidence type="ECO:0000313" key="3">
    <source>
        <dbReference type="EMBL" id="GIG96842.1"/>
    </source>
</evidence>
<keyword evidence="2" id="KW-0472">Membrane</keyword>
<reference evidence="3 4" key="1">
    <citation type="submission" date="2021-01" db="EMBL/GenBank/DDBJ databases">
        <title>Whole genome shotgun sequence of Plantactinospora mayteni NBRC 109088.</title>
        <authorList>
            <person name="Komaki H."/>
            <person name="Tamura T."/>
        </authorList>
    </citation>
    <scope>NUCLEOTIDE SEQUENCE [LARGE SCALE GENOMIC DNA]</scope>
    <source>
        <strain evidence="3 4">NBRC 109088</strain>
    </source>
</reference>
<gene>
    <name evidence="3" type="ORF">Pma05_34150</name>
</gene>
<feature type="transmembrane region" description="Helical" evidence="2">
    <location>
        <begin position="135"/>
        <end position="153"/>
    </location>
</feature>
<evidence type="ECO:0000256" key="1">
    <source>
        <dbReference type="SAM" id="MobiDB-lite"/>
    </source>
</evidence>
<keyword evidence="2" id="KW-1133">Transmembrane helix</keyword>
<organism evidence="3 4">
    <name type="scientific">Plantactinospora mayteni</name>
    <dbReference type="NCBI Taxonomy" id="566021"/>
    <lineage>
        <taxon>Bacteria</taxon>
        <taxon>Bacillati</taxon>
        <taxon>Actinomycetota</taxon>
        <taxon>Actinomycetes</taxon>
        <taxon>Micromonosporales</taxon>
        <taxon>Micromonosporaceae</taxon>
        <taxon>Plantactinospora</taxon>
    </lineage>
</organism>
<sequence length="160" mass="17096">MERTQDQDLSRLAAVKQEPTGALRLPHAARRESPPFMAAEEVNGGPVPADPRSRAAGPGWKARPVRRAPGGTCQTYRHPIVRKDRKVAGSEPVTSPDQRKPGHRRAGQIGAILSAAALVLMMFNNNEVSGTAKIWLGSIAAALVLAVVGDAILRRNGLRS</sequence>
<feature type="region of interest" description="Disordered" evidence="1">
    <location>
        <begin position="1"/>
        <end position="106"/>
    </location>
</feature>
<feature type="transmembrane region" description="Helical" evidence="2">
    <location>
        <begin position="106"/>
        <end position="123"/>
    </location>
</feature>